<dbReference type="Proteomes" id="UP000355283">
    <property type="component" value="Unassembled WGS sequence"/>
</dbReference>
<organism evidence="1 2">
    <name type="scientific">Nannochloropsis salina CCMP1776</name>
    <dbReference type="NCBI Taxonomy" id="1027361"/>
    <lineage>
        <taxon>Eukaryota</taxon>
        <taxon>Sar</taxon>
        <taxon>Stramenopiles</taxon>
        <taxon>Ochrophyta</taxon>
        <taxon>Eustigmatophyceae</taxon>
        <taxon>Eustigmatales</taxon>
        <taxon>Monodopsidaceae</taxon>
        <taxon>Microchloropsis</taxon>
        <taxon>Microchloropsis salina</taxon>
    </lineage>
</organism>
<reference evidence="1 2" key="1">
    <citation type="submission" date="2019-01" db="EMBL/GenBank/DDBJ databases">
        <title>Nuclear Genome Assembly of the Microalgal Biofuel strain Nannochloropsis salina CCMP1776.</title>
        <authorList>
            <person name="Hovde B."/>
        </authorList>
    </citation>
    <scope>NUCLEOTIDE SEQUENCE [LARGE SCALE GENOMIC DNA]</scope>
    <source>
        <strain evidence="1 2">CCMP1776</strain>
    </source>
</reference>
<name>A0A4D9D5S0_9STRA</name>
<evidence type="ECO:0000313" key="2">
    <source>
        <dbReference type="Proteomes" id="UP000355283"/>
    </source>
</evidence>
<comment type="caution">
    <text evidence="1">The sequence shown here is derived from an EMBL/GenBank/DDBJ whole genome shotgun (WGS) entry which is preliminary data.</text>
</comment>
<evidence type="ECO:0000313" key="1">
    <source>
        <dbReference type="EMBL" id="TFJ86912.1"/>
    </source>
</evidence>
<keyword evidence="2" id="KW-1185">Reference proteome</keyword>
<dbReference type="OrthoDB" id="10275920at2759"/>
<dbReference type="AlphaFoldDB" id="A0A4D9D5S0"/>
<dbReference type="EMBL" id="SDOX01000007">
    <property type="protein sequence ID" value="TFJ86912.1"/>
    <property type="molecule type" value="Genomic_DNA"/>
</dbReference>
<sequence length="158" mass="17022">MGGDGTLDPAHTATLSPERVLAAYDASGEYLEAQEKLSVYLKRAFLLVSRARMRPTSGGVLESGFIREDIGAARRVHGERLVYAKGGSHPSDVGGVDPPPTRMEDLLVILAGALPSSEVREAQKDFVKALDCVMDLAVAAKAIWRTQTCDTDEKHDDV</sequence>
<accession>A0A4D9D5S0</accession>
<protein>
    <submittedName>
        <fullName evidence="1">Uncharacterized protein</fullName>
    </submittedName>
</protein>
<gene>
    <name evidence="1" type="ORF">NSK_002000</name>
</gene>
<proteinExistence type="predicted"/>